<sequence>MWVLADSRRERYSSTPKARFDERIGLRSPDEKLLHGARGYDVDDMVRPTLISALLLICSAAVSRAAVLSPCDAATANPTQVSKGQTSDAPIPISWENRLRPAVLESGEPLPHWSLCERMAYYHVPGVAVAVIRDGKIVLAAGYGVLAEGSSQKVNADTLFSVGSVSKVATASIILRMVAAGKLNLDSNVDRYLTSWHVPRTKDVPDPDVTLRMLMSHTSGFNVGGFPDFMPDEPVPTLIETLDGKPPAKHHAVRLTSVPGTRYSYSGGGIMVEQQLLEDVTKTNFADTAKTWLLDPLHMDRSTFVSPLPASTINVAKAHDNDGHLVALPRGWQTFPEQAASGLWSNAQELGSWVAALIESYRGQSNFLPRGLATQMMTPVSPSPQGLGPELLGSGDARGFFHSGSNDNYRAWIEGYLQSGDGFVILTNSSNGSLLRLEIRHALSDAIGLGVDPVLRTVDLDANDPAYTNYKGTYRLDSDIPMNIRGRFADDFDVEAFVINISGGKVALRVPGDDHVHPLKALSPTRFVDAESETVPLMQFEFHRDAHGKVQAVSITSGNSLAYYRHDLSARPGAR</sequence>
<evidence type="ECO:0000313" key="2">
    <source>
        <dbReference type="EMBL" id="RZU35760.1"/>
    </source>
</evidence>
<evidence type="ECO:0000313" key="3">
    <source>
        <dbReference type="Proteomes" id="UP000292958"/>
    </source>
</evidence>
<dbReference type="SUPFAM" id="SSF56601">
    <property type="entry name" value="beta-lactamase/transpeptidase-like"/>
    <property type="match status" value="1"/>
</dbReference>
<dbReference type="EMBL" id="SHKW01000002">
    <property type="protein sequence ID" value="RZU35760.1"/>
    <property type="molecule type" value="Genomic_DNA"/>
</dbReference>
<proteinExistence type="predicted"/>
<name>A0A4Q7YF25_9BACT</name>
<dbReference type="Pfam" id="PF00144">
    <property type="entry name" value="Beta-lactamase"/>
    <property type="match status" value="1"/>
</dbReference>
<accession>A0A4Q7YF25</accession>
<dbReference type="Gene3D" id="3.40.710.10">
    <property type="entry name" value="DD-peptidase/beta-lactamase superfamily"/>
    <property type="match status" value="1"/>
</dbReference>
<keyword evidence="3" id="KW-1185">Reference proteome</keyword>
<comment type="caution">
    <text evidence="2">The sequence shown here is derived from an EMBL/GenBank/DDBJ whole genome shotgun (WGS) entry which is preliminary data.</text>
</comment>
<dbReference type="AlphaFoldDB" id="A0A4Q7YF25"/>
<feature type="domain" description="Beta-lactamase-related" evidence="1">
    <location>
        <begin position="117"/>
        <end position="432"/>
    </location>
</feature>
<protein>
    <submittedName>
        <fullName evidence="2">CubicO group peptidase (Beta-lactamase class C family)</fullName>
    </submittedName>
</protein>
<organism evidence="2 3">
    <name type="scientific">Edaphobacter modestus</name>
    <dbReference type="NCBI Taxonomy" id="388466"/>
    <lineage>
        <taxon>Bacteria</taxon>
        <taxon>Pseudomonadati</taxon>
        <taxon>Acidobacteriota</taxon>
        <taxon>Terriglobia</taxon>
        <taxon>Terriglobales</taxon>
        <taxon>Acidobacteriaceae</taxon>
        <taxon>Edaphobacter</taxon>
    </lineage>
</organism>
<evidence type="ECO:0000259" key="1">
    <source>
        <dbReference type="Pfam" id="PF00144"/>
    </source>
</evidence>
<dbReference type="PANTHER" id="PTHR46825">
    <property type="entry name" value="D-ALANYL-D-ALANINE-CARBOXYPEPTIDASE/ENDOPEPTIDASE AMPH"/>
    <property type="match status" value="1"/>
</dbReference>
<gene>
    <name evidence="2" type="ORF">BDD14_5859</name>
</gene>
<dbReference type="PANTHER" id="PTHR46825:SF12">
    <property type="entry name" value="PENICILLIN-BINDING PROTEIN 4"/>
    <property type="match status" value="1"/>
</dbReference>
<reference evidence="2 3" key="1">
    <citation type="submission" date="2019-02" db="EMBL/GenBank/DDBJ databases">
        <title>Genomic Encyclopedia of Archaeal and Bacterial Type Strains, Phase II (KMG-II): from individual species to whole genera.</title>
        <authorList>
            <person name="Goeker M."/>
        </authorList>
    </citation>
    <scope>NUCLEOTIDE SEQUENCE [LARGE SCALE GENOMIC DNA]</scope>
    <source>
        <strain evidence="2 3">DSM 18101</strain>
    </source>
</reference>
<dbReference type="InterPro" id="IPR050491">
    <property type="entry name" value="AmpC-like"/>
</dbReference>
<dbReference type="InterPro" id="IPR012338">
    <property type="entry name" value="Beta-lactam/transpept-like"/>
</dbReference>
<dbReference type="Proteomes" id="UP000292958">
    <property type="component" value="Unassembled WGS sequence"/>
</dbReference>
<dbReference type="InterPro" id="IPR001466">
    <property type="entry name" value="Beta-lactam-related"/>
</dbReference>